<dbReference type="InterPro" id="IPR029063">
    <property type="entry name" value="SAM-dependent_MTases_sf"/>
</dbReference>
<dbReference type="Proteomes" id="UP000321379">
    <property type="component" value="Unassembled WGS sequence"/>
</dbReference>
<feature type="domain" description="Methyltransferase" evidence="1">
    <location>
        <begin position="66"/>
        <end position="164"/>
    </location>
</feature>
<dbReference type="PANTHER" id="PTHR43464:SF82">
    <property type="entry name" value="METHYLTRANSFERASE DOMAIN-CONTAINING PROTEIN"/>
    <property type="match status" value="1"/>
</dbReference>
<keyword evidence="2" id="KW-0808">Transferase</keyword>
<name>A0A5C8USE4_9MICO</name>
<dbReference type="EMBL" id="VRMG01000005">
    <property type="protein sequence ID" value="TXN31232.1"/>
    <property type="molecule type" value="Genomic_DNA"/>
</dbReference>
<dbReference type="RefSeq" id="WP_147782818.1">
    <property type="nucleotide sequence ID" value="NZ_VRMG01000005.1"/>
</dbReference>
<dbReference type="Gene3D" id="3.40.50.150">
    <property type="entry name" value="Vaccinia Virus protein VP39"/>
    <property type="match status" value="1"/>
</dbReference>
<evidence type="ECO:0000313" key="3">
    <source>
        <dbReference type="Proteomes" id="UP000321379"/>
    </source>
</evidence>
<dbReference type="SUPFAM" id="SSF53335">
    <property type="entry name" value="S-adenosyl-L-methionine-dependent methyltransferases"/>
    <property type="match status" value="1"/>
</dbReference>
<evidence type="ECO:0000313" key="2">
    <source>
        <dbReference type="EMBL" id="TXN31232.1"/>
    </source>
</evidence>
<accession>A0A5C8USE4</accession>
<dbReference type="InterPro" id="IPR041698">
    <property type="entry name" value="Methyltransf_25"/>
</dbReference>
<comment type="caution">
    <text evidence="2">The sequence shown here is derived from an EMBL/GenBank/DDBJ whole genome shotgun (WGS) entry which is preliminary data.</text>
</comment>
<sequence length="286" mass="32153">MNDGIALDSGDWLDANRANWDERVPVHVASEFYDQSGLRAGRGALYPIEEAELPVVFPEGVGGLRILHLQCHFGADSLVLAQRGATVVGIDFSRPAVRRARELAAEVGLSGRSRFIEANLYDARHALPEPESFDAVYTTWGTIGWLPDVAEWARIVAWFLKPGGRLYFADGHPTAFVFSDRTDSTVLPSFTYPYSTDGVADVVDENYDYADRDALFENTVTYEWQHPLSETVTALLDAGLRLDFFHEHYELPWRMFEALEPTGTGLWRWPEKKWLPLGMSIAATRL</sequence>
<dbReference type="GO" id="GO:0008168">
    <property type="term" value="F:methyltransferase activity"/>
    <property type="evidence" value="ECO:0007669"/>
    <property type="project" value="UniProtKB-KW"/>
</dbReference>
<dbReference type="PANTHER" id="PTHR43464">
    <property type="entry name" value="METHYLTRANSFERASE"/>
    <property type="match status" value="1"/>
</dbReference>
<dbReference type="GO" id="GO:0032259">
    <property type="term" value="P:methylation"/>
    <property type="evidence" value="ECO:0007669"/>
    <property type="project" value="UniProtKB-KW"/>
</dbReference>
<dbReference type="AlphaFoldDB" id="A0A5C8USE4"/>
<gene>
    <name evidence="2" type="ORF">FVP33_06570</name>
</gene>
<dbReference type="Pfam" id="PF13649">
    <property type="entry name" value="Methyltransf_25"/>
    <property type="match status" value="1"/>
</dbReference>
<keyword evidence="3" id="KW-1185">Reference proteome</keyword>
<reference evidence="2 3" key="1">
    <citation type="submission" date="2019-08" db="EMBL/GenBank/DDBJ databases">
        <title>Bacterial whole genome sequence for Glaciihabitans sp. CHu50b-6-2.</title>
        <authorList>
            <person name="Jin L."/>
        </authorList>
    </citation>
    <scope>NUCLEOTIDE SEQUENCE [LARGE SCALE GENOMIC DNA]</scope>
    <source>
        <strain evidence="2 3">CHu50b-6-2</strain>
    </source>
</reference>
<dbReference type="CDD" id="cd02440">
    <property type="entry name" value="AdoMet_MTases"/>
    <property type="match status" value="1"/>
</dbReference>
<organism evidence="2 3">
    <name type="scientific">Lacisediminihabitans profunda</name>
    <dbReference type="NCBI Taxonomy" id="2594790"/>
    <lineage>
        <taxon>Bacteria</taxon>
        <taxon>Bacillati</taxon>
        <taxon>Actinomycetota</taxon>
        <taxon>Actinomycetes</taxon>
        <taxon>Micrococcales</taxon>
        <taxon>Microbacteriaceae</taxon>
        <taxon>Lacisediminihabitans</taxon>
    </lineage>
</organism>
<protein>
    <submittedName>
        <fullName evidence="2">Class I SAM-dependent methyltransferase</fullName>
    </submittedName>
</protein>
<proteinExistence type="predicted"/>
<keyword evidence="2" id="KW-0489">Methyltransferase</keyword>
<evidence type="ECO:0000259" key="1">
    <source>
        <dbReference type="Pfam" id="PF13649"/>
    </source>
</evidence>